<dbReference type="Proteomes" id="UP000030143">
    <property type="component" value="Unassembled WGS sequence"/>
</dbReference>
<dbReference type="RefSeq" id="XP_016592855.1">
    <property type="nucleotide sequence ID" value="XM_016742415.1"/>
</dbReference>
<protein>
    <recommendedName>
        <fullName evidence="3">Dimeric alpha-beta barrel</fullName>
    </recommendedName>
</protein>
<evidence type="ECO:0000313" key="2">
    <source>
        <dbReference type="Proteomes" id="UP000030143"/>
    </source>
</evidence>
<dbReference type="GeneID" id="27677834"/>
<organism evidence="1 2">
    <name type="scientific">Penicillium expansum</name>
    <name type="common">Blue mold rot fungus</name>
    <dbReference type="NCBI Taxonomy" id="27334"/>
    <lineage>
        <taxon>Eukaryota</taxon>
        <taxon>Fungi</taxon>
        <taxon>Dikarya</taxon>
        <taxon>Ascomycota</taxon>
        <taxon>Pezizomycotina</taxon>
        <taxon>Eurotiomycetes</taxon>
        <taxon>Eurotiomycetidae</taxon>
        <taxon>Eurotiales</taxon>
        <taxon>Aspergillaceae</taxon>
        <taxon>Penicillium</taxon>
    </lineage>
</organism>
<accession>A0A0A2IS99</accession>
<dbReference type="VEuPathDB" id="FungiDB:PEXP_045940"/>
<name>A0A0A2IS99_PENEN</name>
<gene>
    <name evidence="1" type="ORF">PEX2_051400</name>
</gene>
<dbReference type="EMBL" id="JQFZ01000380">
    <property type="protein sequence ID" value="KGO49442.1"/>
    <property type="molecule type" value="Genomic_DNA"/>
</dbReference>
<sequence length="78" mass="8922">MTIIFLRFLKNPAPVEDIALITETLQKINPNLAETDRTEDTITFTSPDNNVNLFDGIFEQWLHSEPPVITTFRMLADS</sequence>
<reference evidence="1 2" key="1">
    <citation type="journal article" date="2015" name="Mol. Plant Microbe Interact.">
        <title>Genome, transcriptome, and functional analyses of Penicillium expansum provide new insights into secondary metabolism and pathogenicity.</title>
        <authorList>
            <person name="Ballester A.R."/>
            <person name="Marcet-Houben M."/>
            <person name="Levin E."/>
            <person name="Sela N."/>
            <person name="Selma-Lazaro C."/>
            <person name="Carmona L."/>
            <person name="Wisniewski M."/>
            <person name="Droby S."/>
            <person name="Gonzalez-Candelas L."/>
            <person name="Gabaldon T."/>
        </authorList>
    </citation>
    <scope>NUCLEOTIDE SEQUENCE [LARGE SCALE GENOMIC DNA]</scope>
    <source>
        <strain evidence="1 2">MD-8</strain>
    </source>
</reference>
<evidence type="ECO:0008006" key="3">
    <source>
        <dbReference type="Google" id="ProtNLM"/>
    </source>
</evidence>
<evidence type="ECO:0000313" key="1">
    <source>
        <dbReference type="EMBL" id="KGO49442.1"/>
    </source>
</evidence>
<proteinExistence type="predicted"/>
<dbReference type="AlphaFoldDB" id="A0A0A2IS99"/>
<dbReference type="HOGENOM" id="CLU_2622767_0_0_1"/>
<keyword evidence="2" id="KW-1185">Reference proteome</keyword>
<comment type="caution">
    <text evidence="1">The sequence shown here is derived from an EMBL/GenBank/DDBJ whole genome shotgun (WGS) entry which is preliminary data.</text>
</comment>